<dbReference type="InterPro" id="IPR015500">
    <property type="entry name" value="Peptidase_S8_subtilisin-rel"/>
</dbReference>
<dbReference type="GO" id="GO:0006508">
    <property type="term" value="P:proteolysis"/>
    <property type="evidence" value="ECO:0007669"/>
    <property type="project" value="UniProtKB-KW"/>
</dbReference>
<keyword evidence="7" id="KW-0812">Transmembrane</keyword>
<keyword evidence="4 5" id="KW-0720">Serine protease</keyword>
<dbReference type="InterPro" id="IPR023827">
    <property type="entry name" value="Peptidase_S8_Asp-AS"/>
</dbReference>
<gene>
    <name evidence="10" type="primary">apr</name>
    <name evidence="10" type="ORF">BN1051_00748</name>
</gene>
<evidence type="ECO:0000313" key="10">
    <source>
        <dbReference type="EMBL" id="CEA07435.1"/>
    </source>
</evidence>
<dbReference type="PATRIC" id="fig|1461584.3.peg.739"/>
<dbReference type="SUPFAM" id="SSF52743">
    <property type="entry name" value="Subtilisin-like"/>
    <property type="match status" value="1"/>
</dbReference>
<feature type="active site" description="Charge relay system" evidence="5">
    <location>
        <position position="117"/>
    </location>
</feature>
<organism evidence="10">
    <name type="scientific">Arthrobacter saudimassiliensis</name>
    <dbReference type="NCBI Taxonomy" id="1461584"/>
    <lineage>
        <taxon>Bacteria</taxon>
        <taxon>Bacillati</taxon>
        <taxon>Actinomycetota</taxon>
        <taxon>Actinomycetes</taxon>
        <taxon>Micrococcales</taxon>
        <taxon>Micrococcaceae</taxon>
        <taxon>Arthrobacter</taxon>
    </lineage>
</organism>
<feature type="transmembrane region" description="Helical" evidence="7">
    <location>
        <begin position="412"/>
        <end position="434"/>
    </location>
</feature>
<dbReference type="PRINTS" id="PR00723">
    <property type="entry name" value="SUBTILISIN"/>
</dbReference>
<evidence type="ECO:0000256" key="5">
    <source>
        <dbReference type="PROSITE-ProRule" id="PRU01240"/>
    </source>
</evidence>
<evidence type="ECO:0000256" key="2">
    <source>
        <dbReference type="ARBA" id="ARBA00022670"/>
    </source>
</evidence>
<comment type="similarity">
    <text evidence="1 5">Belongs to the peptidase S8 family.</text>
</comment>
<feature type="compositionally biased region" description="Pro residues" evidence="6">
    <location>
        <begin position="384"/>
        <end position="394"/>
    </location>
</feature>
<name>A0A078MMC3_9MICC</name>
<keyword evidence="8" id="KW-0732">Signal</keyword>
<evidence type="ECO:0000256" key="6">
    <source>
        <dbReference type="SAM" id="MobiDB-lite"/>
    </source>
</evidence>
<feature type="active site" description="Charge relay system" evidence="5">
    <location>
        <position position="79"/>
    </location>
</feature>
<dbReference type="InterPro" id="IPR050131">
    <property type="entry name" value="Peptidase_S8_subtilisin-like"/>
</dbReference>
<dbReference type="GO" id="GO:0004252">
    <property type="term" value="F:serine-type endopeptidase activity"/>
    <property type="evidence" value="ECO:0007669"/>
    <property type="project" value="UniProtKB-UniRule"/>
</dbReference>
<evidence type="ECO:0000256" key="8">
    <source>
        <dbReference type="SAM" id="SignalP"/>
    </source>
</evidence>
<keyword evidence="7" id="KW-1133">Transmembrane helix</keyword>
<dbReference type="AlphaFoldDB" id="A0A078MMC3"/>
<dbReference type="PANTHER" id="PTHR43806">
    <property type="entry name" value="PEPTIDASE S8"/>
    <property type="match status" value="1"/>
</dbReference>
<dbReference type="InterPro" id="IPR036852">
    <property type="entry name" value="Peptidase_S8/S53_dom_sf"/>
</dbReference>
<feature type="region of interest" description="Disordered" evidence="6">
    <location>
        <begin position="1"/>
        <end position="21"/>
    </location>
</feature>
<protein>
    <submittedName>
        <fullName evidence="10">Subtilisin DY</fullName>
    </submittedName>
</protein>
<dbReference type="PROSITE" id="PS00136">
    <property type="entry name" value="SUBTILASE_ASP"/>
    <property type="match status" value="1"/>
</dbReference>
<keyword evidence="7" id="KW-0472">Membrane</keyword>
<sequence length="460" mass="46111">MTPGMSKDPRPTARRRKGLPARPVRAAAVLASVLLLPLLQAPAAQADEWRDRQYWLADYGITDAWKTSRGEGVRVAVIDTGIDSSHPDLTGAVTAGTDVSGAGAPDGSSSLGPNREHGTLVATLLAGRGHVGEDSEKPKDGQPNPDGVIGVAPAAELLSVSAWIGGSNPGGIPIEEQIPQAVRWAVDSGAKVINMSLGSTSTAWPESWDDAFLYAEQNDVVIVAAAGNRGGGIAQVGAPATIPGVLTVAGLDRGGEASVDSSAQGISIAVAAPAEELIGGLPEGASRYARWSGSSAAAPIVAGVAALIRSAYPELSAADVINRIITTAEDRGDPGLDPIYGYGVLDAAAAVGPGLPGAAVNPLGTIEEWIRIHRRGSSPDDAAVPPPVGEPAPDIPSAAAPEPKTSGLESDALPAVLVLGFGALTAGVAAAGAIRIRRVRRGGGEAVETVPGAGSDGGGS</sequence>
<evidence type="ECO:0000256" key="4">
    <source>
        <dbReference type="ARBA" id="ARBA00022825"/>
    </source>
</evidence>
<feature type="domain" description="Peptidase S8/S53" evidence="9">
    <location>
        <begin position="70"/>
        <end position="343"/>
    </location>
</feature>
<evidence type="ECO:0000256" key="1">
    <source>
        <dbReference type="ARBA" id="ARBA00011073"/>
    </source>
</evidence>
<feature type="active site" description="Charge relay system" evidence="5">
    <location>
        <position position="295"/>
    </location>
</feature>
<evidence type="ECO:0000256" key="7">
    <source>
        <dbReference type="SAM" id="Phobius"/>
    </source>
</evidence>
<dbReference type="PROSITE" id="PS51892">
    <property type="entry name" value="SUBTILASE"/>
    <property type="match status" value="1"/>
</dbReference>
<feature type="region of interest" description="Disordered" evidence="6">
    <location>
        <begin position="89"/>
        <end position="115"/>
    </location>
</feature>
<evidence type="ECO:0000259" key="9">
    <source>
        <dbReference type="Pfam" id="PF00082"/>
    </source>
</evidence>
<proteinExistence type="inferred from homology"/>
<dbReference type="PANTHER" id="PTHR43806:SF11">
    <property type="entry name" value="CEREVISIN-RELATED"/>
    <property type="match status" value="1"/>
</dbReference>
<feature type="signal peptide" evidence="8">
    <location>
        <begin position="1"/>
        <end position="46"/>
    </location>
</feature>
<dbReference type="EMBL" id="LN483070">
    <property type="protein sequence ID" value="CEA07435.1"/>
    <property type="molecule type" value="Genomic_DNA"/>
</dbReference>
<reference evidence="10" key="1">
    <citation type="submission" date="2014-07" db="EMBL/GenBank/DDBJ databases">
        <authorList>
            <person name="Urmite Genomes Urmite Genomes"/>
        </authorList>
    </citation>
    <scope>NUCLEOTIDE SEQUENCE</scope>
    <source>
        <strain evidence="10">11W110_air</strain>
    </source>
</reference>
<accession>A0A078MMC3</accession>
<keyword evidence="3 5" id="KW-0378">Hydrolase</keyword>
<keyword evidence="2 5" id="KW-0645">Protease</keyword>
<feature type="region of interest" description="Disordered" evidence="6">
    <location>
        <begin position="376"/>
        <end position="407"/>
    </location>
</feature>
<feature type="chain" id="PRO_5001742152" evidence="8">
    <location>
        <begin position="47"/>
        <end position="460"/>
    </location>
</feature>
<dbReference type="Gene3D" id="3.40.50.200">
    <property type="entry name" value="Peptidase S8/S53 domain"/>
    <property type="match status" value="1"/>
</dbReference>
<dbReference type="InterPro" id="IPR000209">
    <property type="entry name" value="Peptidase_S8/S53_dom"/>
</dbReference>
<dbReference type="Pfam" id="PF00082">
    <property type="entry name" value="Peptidase_S8"/>
    <property type="match status" value="1"/>
</dbReference>
<evidence type="ECO:0000256" key="3">
    <source>
        <dbReference type="ARBA" id="ARBA00022801"/>
    </source>
</evidence>